<dbReference type="PANTHER" id="PTHR45767:SF2">
    <property type="entry name" value="FORKHEAD BOX PROTEIN O"/>
    <property type="match status" value="1"/>
</dbReference>
<feature type="compositionally biased region" description="Low complexity" evidence="13">
    <location>
        <begin position="110"/>
        <end position="119"/>
    </location>
</feature>
<dbReference type="GO" id="GO:0005634">
    <property type="term" value="C:nucleus"/>
    <property type="evidence" value="ECO:0007669"/>
    <property type="project" value="UniProtKB-SubCell"/>
</dbReference>
<dbReference type="Pfam" id="PF00250">
    <property type="entry name" value="Forkhead"/>
    <property type="match status" value="1"/>
</dbReference>
<dbReference type="GO" id="GO:0042594">
    <property type="term" value="P:response to starvation"/>
    <property type="evidence" value="ECO:0007669"/>
    <property type="project" value="UniProtKB-ARBA"/>
</dbReference>
<dbReference type="OrthoDB" id="5954824at2759"/>
<evidence type="ECO:0000256" key="9">
    <source>
        <dbReference type="ARBA" id="ARBA00023163"/>
    </source>
</evidence>
<dbReference type="FunFam" id="1.10.10.10:FF:000032">
    <property type="entry name" value="Forkhead box protein O4"/>
    <property type="match status" value="1"/>
</dbReference>
<evidence type="ECO:0000256" key="4">
    <source>
        <dbReference type="ARBA" id="ARBA00022490"/>
    </source>
</evidence>
<dbReference type="Proteomes" id="UP000025227">
    <property type="component" value="Unplaced"/>
</dbReference>
<proteinExistence type="predicted"/>
<dbReference type="GO" id="GO:0008286">
    <property type="term" value="P:insulin receptor signaling pathway"/>
    <property type="evidence" value="ECO:0007669"/>
    <property type="project" value="UniProtKB-ARBA"/>
</dbReference>
<keyword evidence="4" id="KW-0963">Cytoplasm</keyword>
<dbReference type="Gene3D" id="1.10.10.10">
    <property type="entry name" value="Winged helix-like DNA-binding domain superfamily/Winged helix DNA-binding domain"/>
    <property type="match status" value="1"/>
</dbReference>
<dbReference type="InterPro" id="IPR036390">
    <property type="entry name" value="WH_DNA-bd_sf"/>
</dbReference>
<comment type="subcellular location">
    <subcellularLocation>
        <location evidence="2">Cytoplasm</location>
    </subcellularLocation>
    <subcellularLocation>
        <location evidence="1 12">Nucleus</location>
    </subcellularLocation>
</comment>
<keyword evidence="5" id="KW-0597">Phosphoprotein</keyword>
<dbReference type="GO" id="GO:0050778">
    <property type="term" value="P:positive regulation of immune response"/>
    <property type="evidence" value="ECO:0007669"/>
    <property type="project" value="UniProtKB-ARBA"/>
</dbReference>
<dbReference type="SUPFAM" id="SSF46785">
    <property type="entry name" value="Winged helix' DNA-binding domain"/>
    <property type="match status" value="1"/>
</dbReference>
<protein>
    <recommendedName>
        <fullName evidence="11">Forkhead box protein O</fullName>
    </recommendedName>
</protein>
<keyword evidence="15" id="KW-1185">Reference proteome</keyword>
<evidence type="ECO:0000256" key="1">
    <source>
        <dbReference type="ARBA" id="ARBA00004123"/>
    </source>
</evidence>
<dbReference type="GO" id="GO:0010883">
    <property type="term" value="P:regulation of lipid storage"/>
    <property type="evidence" value="ECO:0007669"/>
    <property type="project" value="UniProtKB-ARBA"/>
</dbReference>
<dbReference type="GO" id="GO:0008340">
    <property type="term" value="P:determination of adult lifespan"/>
    <property type="evidence" value="ECO:0007669"/>
    <property type="project" value="UniProtKB-ARBA"/>
</dbReference>
<evidence type="ECO:0000256" key="13">
    <source>
        <dbReference type="SAM" id="MobiDB-lite"/>
    </source>
</evidence>
<dbReference type="InterPro" id="IPR001766">
    <property type="entry name" value="Fork_head_dom"/>
</dbReference>
<dbReference type="PANTHER" id="PTHR45767">
    <property type="entry name" value="FORKHEAD BOX PROTEIN O"/>
    <property type="match status" value="1"/>
</dbReference>
<dbReference type="GO" id="GO:0034599">
    <property type="term" value="P:cellular response to oxidative stress"/>
    <property type="evidence" value="ECO:0007669"/>
    <property type="project" value="UniProtKB-ARBA"/>
</dbReference>
<evidence type="ECO:0000259" key="14">
    <source>
        <dbReference type="PROSITE" id="PS50039"/>
    </source>
</evidence>
<evidence type="ECO:0000256" key="6">
    <source>
        <dbReference type="ARBA" id="ARBA00022604"/>
    </source>
</evidence>
<accession>A0A7I4XRT2</accession>
<evidence type="ECO:0000313" key="16">
    <source>
        <dbReference type="WBParaSite" id="HCON_00002580-00002"/>
    </source>
</evidence>
<dbReference type="WBParaSite" id="HCON_00002580-00002">
    <property type="protein sequence ID" value="HCON_00002580-00002"/>
    <property type="gene ID" value="HCON_00002580"/>
</dbReference>
<dbReference type="PROSITE" id="PS50039">
    <property type="entry name" value="FORK_HEAD_3"/>
    <property type="match status" value="1"/>
</dbReference>
<keyword evidence="7" id="KW-0805">Transcription regulation</keyword>
<evidence type="ECO:0000256" key="8">
    <source>
        <dbReference type="ARBA" id="ARBA00023125"/>
    </source>
</evidence>
<dbReference type="GO" id="GO:0009896">
    <property type="term" value="P:positive regulation of catabolic process"/>
    <property type="evidence" value="ECO:0007669"/>
    <property type="project" value="UniProtKB-ARBA"/>
</dbReference>
<feature type="domain" description="Fork-head" evidence="14">
    <location>
        <begin position="246"/>
        <end position="339"/>
    </location>
</feature>
<dbReference type="GO" id="GO:0040015">
    <property type="term" value="P:negative regulation of multicellular organism growth"/>
    <property type="evidence" value="ECO:0007669"/>
    <property type="project" value="UniProtKB-ARBA"/>
</dbReference>
<name>A0A7I4XRT2_HAECO</name>
<feature type="compositionally biased region" description="Pro residues" evidence="13">
    <location>
        <begin position="67"/>
        <end position="79"/>
    </location>
</feature>
<evidence type="ECO:0000256" key="2">
    <source>
        <dbReference type="ARBA" id="ARBA00004496"/>
    </source>
</evidence>
<evidence type="ECO:0000256" key="12">
    <source>
        <dbReference type="PROSITE-ProRule" id="PRU00089"/>
    </source>
</evidence>
<feature type="compositionally biased region" description="Low complexity" evidence="13">
    <location>
        <begin position="80"/>
        <end position="89"/>
    </location>
</feature>
<dbReference type="GO" id="GO:0001228">
    <property type="term" value="F:DNA-binding transcription activator activity, RNA polymerase II-specific"/>
    <property type="evidence" value="ECO:0007669"/>
    <property type="project" value="UniProtKB-ARBA"/>
</dbReference>
<evidence type="ECO:0000313" key="15">
    <source>
        <dbReference type="Proteomes" id="UP000025227"/>
    </source>
</evidence>
<dbReference type="InterPro" id="IPR036388">
    <property type="entry name" value="WH-like_DNA-bd_sf"/>
</dbReference>
<evidence type="ECO:0000256" key="7">
    <source>
        <dbReference type="ARBA" id="ARBA00023015"/>
    </source>
</evidence>
<reference evidence="16" key="1">
    <citation type="submission" date="2020-12" db="UniProtKB">
        <authorList>
            <consortium name="WormBaseParasite"/>
        </authorList>
    </citation>
    <scope>IDENTIFICATION</scope>
    <source>
        <strain evidence="16">MHco3</strain>
    </source>
</reference>
<keyword evidence="8 12" id="KW-0238">DNA-binding</keyword>
<organism evidence="15 16">
    <name type="scientific">Haemonchus contortus</name>
    <name type="common">Barber pole worm</name>
    <dbReference type="NCBI Taxonomy" id="6289"/>
    <lineage>
        <taxon>Eukaryota</taxon>
        <taxon>Metazoa</taxon>
        <taxon>Ecdysozoa</taxon>
        <taxon>Nematoda</taxon>
        <taxon>Chromadorea</taxon>
        <taxon>Rhabditida</taxon>
        <taxon>Rhabditina</taxon>
        <taxon>Rhabditomorpha</taxon>
        <taxon>Strongyloidea</taxon>
        <taxon>Trichostrongylidae</taxon>
        <taxon>Haemonchus</taxon>
    </lineage>
</organism>
<dbReference type="InterPro" id="IPR030456">
    <property type="entry name" value="TF_fork_head_CS_2"/>
</dbReference>
<keyword evidence="3" id="KW-0217">Developmental protein</keyword>
<feature type="region of interest" description="Disordered" evidence="13">
    <location>
        <begin position="63"/>
        <end position="91"/>
    </location>
</feature>
<keyword evidence="6" id="KW-0341">Growth regulation</keyword>
<feature type="DNA-binding region" description="Fork-head" evidence="12">
    <location>
        <begin position="246"/>
        <end position="339"/>
    </location>
</feature>
<dbReference type="GO" id="GO:0031349">
    <property type="term" value="P:positive regulation of defense response"/>
    <property type="evidence" value="ECO:0007669"/>
    <property type="project" value="UniProtKB-ARBA"/>
</dbReference>
<dbReference type="CDD" id="cd20032">
    <property type="entry name" value="FH_FOXO"/>
    <property type="match status" value="1"/>
</dbReference>
<dbReference type="PRINTS" id="PR00053">
    <property type="entry name" value="FORKHEAD"/>
</dbReference>
<evidence type="ECO:0000256" key="10">
    <source>
        <dbReference type="ARBA" id="ARBA00023242"/>
    </source>
</evidence>
<feature type="region of interest" description="Disordered" evidence="13">
    <location>
        <begin position="326"/>
        <end position="346"/>
    </location>
</feature>
<sequence length="647" mass="69472">MCAVDFLDLISRSLSQCAPPHRADHKRSSCDECKEFVGRYDVWREPYHLSRCRTASLTMSSQVTAISPPPPLTMQPPLPSSGSSSASSSIGQLVGNGDVYMSPVAGGGTVTATTTSASSDGGGDSGEEMGPLSRDRCNTWPMRRPQLDVNAQTSPLIHEQIPEEDGELYDSAENLNGRLDANSAASTGLLHSPDGNNTFSPGSCNMSSPGINDQSGGGQTGGNDSMDGGVGGAGVSKKSTTRRNAWGNLSYADLITQAIMQSPEKRLTLSQVYEWMVQNVPYFRDKGDSNSSAGWKNSIRHNLSLHSRFMRIQNEGAGKSSWWVINPDAKPGRNPRRVRASTLDTTSKATLSKKLKGARKRIHDIRGGLHSGVSSLAGSQASVMSHDIYGDDDAMHASFDSMFRPRTQSNLSVPGSSTRVSPSMEHPFDDFDFPSWVNDAAAASTAAAAAAAANSNHTAPIPTDILDRTDQMRIDSCRAMMNGVKQEPKQIKTESPGVQPPSYLELSSVCNQSQLQNPLLRSQLASVKFQSSGSVAPKWHGSLTAASQPHASAIYDLHRLNMWNDLLPLSYQTYSPWPGTHHGGHLLPPSSCAAVAQANSVAAAAALPSDLESLTLPDQPLMDFEVESLLRHELSQTSDHRLNFDNL</sequence>
<evidence type="ECO:0000256" key="11">
    <source>
        <dbReference type="ARBA" id="ARBA00039893"/>
    </source>
</evidence>
<evidence type="ECO:0000256" key="3">
    <source>
        <dbReference type="ARBA" id="ARBA00022473"/>
    </source>
</evidence>
<dbReference type="GO" id="GO:0005737">
    <property type="term" value="C:cytoplasm"/>
    <property type="evidence" value="ECO:0007669"/>
    <property type="project" value="UniProtKB-SubCell"/>
</dbReference>
<dbReference type="SMART" id="SM00339">
    <property type="entry name" value="FH"/>
    <property type="match status" value="1"/>
</dbReference>
<feature type="region of interest" description="Disordered" evidence="13">
    <location>
        <begin position="105"/>
        <end position="140"/>
    </location>
</feature>
<feature type="region of interest" description="Disordered" evidence="13">
    <location>
        <begin position="185"/>
        <end position="239"/>
    </location>
</feature>
<feature type="compositionally biased region" description="Polar residues" evidence="13">
    <location>
        <begin position="194"/>
        <end position="214"/>
    </location>
</feature>
<evidence type="ECO:0000256" key="5">
    <source>
        <dbReference type="ARBA" id="ARBA00022553"/>
    </source>
</evidence>
<dbReference type="AlphaFoldDB" id="A0A7I4XRT2"/>
<dbReference type="PROSITE" id="PS00658">
    <property type="entry name" value="FORK_HEAD_2"/>
    <property type="match status" value="1"/>
</dbReference>
<dbReference type="GO" id="GO:0000978">
    <property type="term" value="F:RNA polymerase II cis-regulatory region sequence-specific DNA binding"/>
    <property type="evidence" value="ECO:0007669"/>
    <property type="project" value="TreeGrafter"/>
</dbReference>
<keyword evidence="9" id="KW-0804">Transcription</keyword>
<keyword evidence="10 12" id="KW-0539">Nucleus</keyword>